<gene>
    <name evidence="1" type="ORF">L1987_83110</name>
</gene>
<comment type="caution">
    <text evidence="1">The sequence shown here is derived from an EMBL/GenBank/DDBJ whole genome shotgun (WGS) entry which is preliminary data.</text>
</comment>
<sequence length="679" mass="75584">MVFKVLSASQVAFKRSKYLTYQTELLDCHLLKMGARKKESWSNTRNLGKSQLGGVIFGATNTTINECLSKLLFGLPKEHLQYVEKIDPGLPLFLLKYTDRKLHGVFEAASHGQKDIDPYAWTCEAKQKTPFPAQVQVRLKSARQPLTENLFKPVIVDNYFARTHFWFELDHSQTSRLLSLFSSQPVSASLFTTNWPFVSKKPENGLKERTFCMGFSAETVNSDTLDDCLGTVGNDEKELVCMKLKELSVNSKFLDPNEDEAARINMGPHFAAHEDETACKKGDPPYAALKDMILETNTSSMGDPIIAQLIEKVEDLMAFKTEQSNKIDCLERNIIFLEQNLAEAQNEIRYLKHHCGMLESMAGPSEEPDTISGTTSSKEFHLDDSPDINLDSCDDLIFLVGGYDGSSWFSALDCYSSSNNHIKSLKRMNTARCSAPVSILNGQLYVFGGGTRGVWYDTVESYDPVVNEWTSRPSLNAKKGSLAGATLNGKIYAVGGGCDNEFYSTAEMLDLDIGAWIPSRSMLEKRFSLAAAELNGAIYAVGGYDGRNYLKSAERFDPREHSWTRIESMNSMRGCPCLVILNEKLYVLGGFDGNAMVPSVEIYDPRRGSWMIGEPMNYPRGFAAAAVVKESIHIFGGLKTGEEINHTVECYKEGQGWESLDTKASGRRCFFSAVSLPSN</sequence>
<organism evidence="1 2">
    <name type="scientific">Smallanthus sonchifolius</name>
    <dbReference type="NCBI Taxonomy" id="185202"/>
    <lineage>
        <taxon>Eukaryota</taxon>
        <taxon>Viridiplantae</taxon>
        <taxon>Streptophyta</taxon>
        <taxon>Embryophyta</taxon>
        <taxon>Tracheophyta</taxon>
        <taxon>Spermatophyta</taxon>
        <taxon>Magnoliopsida</taxon>
        <taxon>eudicotyledons</taxon>
        <taxon>Gunneridae</taxon>
        <taxon>Pentapetalae</taxon>
        <taxon>asterids</taxon>
        <taxon>campanulids</taxon>
        <taxon>Asterales</taxon>
        <taxon>Asteraceae</taxon>
        <taxon>Asteroideae</taxon>
        <taxon>Heliantheae alliance</taxon>
        <taxon>Millerieae</taxon>
        <taxon>Smallanthus</taxon>
    </lineage>
</organism>
<name>A0ACB8YC96_9ASTR</name>
<reference evidence="2" key="1">
    <citation type="journal article" date="2022" name="Mol. Ecol. Resour.">
        <title>The genomes of chicory, endive, great burdock and yacon provide insights into Asteraceae palaeo-polyploidization history and plant inulin production.</title>
        <authorList>
            <person name="Fan W."/>
            <person name="Wang S."/>
            <person name="Wang H."/>
            <person name="Wang A."/>
            <person name="Jiang F."/>
            <person name="Liu H."/>
            <person name="Zhao H."/>
            <person name="Xu D."/>
            <person name="Zhang Y."/>
        </authorList>
    </citation>
    <scope>NUCLEOTIDE SEQUENCE [LARGE SCALE GENOMIC DNA]</scope>
    <source>
        <strain evidence="2">cv. Yunnan</strain>
    </source>
</reference>
<evidence type="ECO:0000313" key="2">
    <source>
        <dbReference type="Proteomes" id="UP001056120"/>
    </source>
</evidence>
<dbReference type="EMBL" id="CM042045">
    <property type="protein sequence ID" value="KAI3682822.1"/>
    <property type="molecule type" value="Genomic_DNA"/>
</dbReference>
<evidence type="ECO:0000313" key="1">
    <source>
        <dbReference type="EMBL" id="KAI3682822.1"/>
    </source>
</evidence>
<reference evidence="1 2" key="2">
    <citation type="journal article" date="2022" name="Mol. Ecol. Resour.">
        <title>The genomes of chicory, endive, great burdock and yacon provide insights into Asteraceae paleo-polyploidization history and plant inulin production.</title>
        <authorList>
            <person name="Fan W."/>
            <person name="Wang S."/>
            <person name="Wang H."/>
            <person name="Wang A."/>
            <person name="Jiang F."/>
            <person name="Liu H."/>
            <person name="Zhao H."/>
            <person name="Xu D."/>
            <person name="Zhang Y."/>
        </authorList>
    </citation>
    <scope>NUCLEOTIDE SEQUENCE [LARGE SCALE GENOMIC DNA]</scope>
    <source>
        <strain evidence="2">cv. Yunnan</strain>
        <tissue evidence="1">Leaves</tissue>
    </source>
</reference>
<accession>A0ACB8YC96</accession>
<dbReference type="Proteomes" id="UP001056120">
    <property type="component" value="Linkage Group LG28"/>
</dbReference>
<keyword evidence="2" id="KW-1185">Reference proteome</keyword>
<protein>
    <submittedName>
        <fullName evidence="1">Uncharacterized protein</fullName>
    </submittedName>
</protein>
<proteinExistence type="predicted"/>